<feature type="compositionally biased region" description="Polar residues" evidence="1">
    <location>
        <begin position="53"/>
        <end position="75"/>
    </location>
</feature>
<protein>
    <submittedName>
        <fullName evidence="2">Uncharacterized protein</fullName>
    </submittedName>
</protein>
<dbReference type="Proteomes" id="UP000028194">
    <property type="component" value="Chromosome"/>
</dbReference>
<feature type="region of interest" description="Disordered" evidence="1">
    <location>
        <begin position="49"/>
        <end position="75"/>
    </location>
</feature>
<dbReference type="EMBL" id="CP007174">
    <property type="protein sequence ID" value="AIF83288.1"/>
    <property type="molecule type" value="Genomic_DNA"/>
</dbReference>
<dbReference type="KEGG" id="nev:NTE_01216"/>
<name>A0A075MQ37_9ARCH</name>
<keyword evidence="3" id="KW-1185">Reference proteome</keyword>
<evidence type="ECO:0000313" key="3">
    <source>
        <dbReference type="Proteomes" id="UP000028194"/>
    </source>
</evidence>
<organism evidence="2 3">
    <name type="scientific">Candidatus Nitrososphaera evergladensis SR1</name>
    <dbReference type="NCBI Taxonomy" id="1459636"/>
    <lineage>
        <taxon>Archaea</taxon>
        <taxon>Nitrososphaerota</taxon>
        <taxon>Nitrososphaeria</taxon>
        <taxon>Nitrososphaerales</taxon>
        <taxon>Nitrososphaeraceae</taxon>
        <taxon>Nitrososphaera</taxon>
    </lineage>
</organism>
<evidence type="ECO:0000313" key="2">
    <source>
        <dbReference type="EMBL" id="AIF83288.1"/>
    </source>
</evidence>
<sequence>MNMSERSSLNISPATKELVAQCGIVSESYDQVLQKIAKFYLANAGTKHVVSKENGQSAPNTPANTTPIGETGDAN</sequence>
<dbReference type="STRING" id="1459636.NTE_01216"/>
<proteinExistence type="predicted"/>
<reference evidence="2 3" key="1">
    <citation type="journal article" date="2014" name="PLoS ONE">
        <title>Genome Sequence of Candidatus Nitrososphaera evergladensis from Group I.1b Enriched from Everglades Soil Reveals Novel Genomic Features of the Ammonia-Oxidizing Archaea.</title>
        <authorList>
            <person name="Zhalnina K.V."/>
            <person name="Dias R."/>
            <person name="Leonard M.T."/>
            <person name="Dorr de Quadros P."/>
            <person name="Camargo F.A."/>
            <person name="Drew J.C."/>
            <person name="Farmerie W.G."/>
            <person name="Daroub S.H."/>
            <person name="Triplett E.W."/>
        </authorList>
    </citation>
    <scope>NUCLEOTIDE SEQUENCE [LARGE SCALE GENOMIC DNA]</scope>
    <source>
        <strain evidence="2 3">SR1</strain>
    </source>
</reference>
<dbReference type="HOGENOM" id="CLU_2662139_0_0_2"/>
<accession>A0A075MQ37</accession>
<dbReference type="AlphaFoldDB" id="A0A075MQ37"/>
<gene>
    <name evidence="2" type="ORF">NTE_01216</name>
</gene>
<evidence type="ECO:0000256" key="1">
    <source>
        <dbReference type="SAM" id="MobiDB-lite"/>
    </source>
</evidence>